<dbReference type="AlphaFoldDB" id="A0A6A5YFP2"/>
<organism evidence="1 2">
    <name type="scientific">Lophiotrema nucula</name>
    <dbReference type="NCBI Taxonomy" id="690887"/>
    <lineage>
        <taxon>Eukaryota</taxon>
        <taxon>Fungi</taxon>
        <taxon>Dikarya</taxon>
        <taxon>Ascomycota</taxon>
        <taxon>Pezizomycotina</taxon>
        <taxon>Dothideomycetes</taxon>
        <taxon>Pleosporomycetidae</taxon>
        <taxon>Pleosporales</taxon>
        <taxon>Lophiotremataceae</taxon>
        <taxon>Lophiotrema</taxon>
    </lineage>
</organism>
<proteinExistence type="predicted"/>
<name>A0A6A5YFP2_9PLEO</name>
<evidence type="ECO:0000313" key="2">
    <source>
        <dbReference type="Proteomes" id="UP000799770"/>
    </source>
</evidence>
<dbReference type="Proteomes" id="UP000799770">
    <property type="component" value="Unassembled WGS sequence"/>
</dbReference>
<sequence>MWRLAHLTAGNNVQQEAVRLVYDVSMTQVQGSSRWMKAVLLTNDTDDLIKEEIEEYMDGLEKLKETDKNFSSECVLSAWTVSSLVNRHIAWLERLARPYFATHDPRNVGNVFPKIAASLYTAMHKQQYSCPRHIMEGFQDTSHIGTFYHSGWPGMQAVATQKPSKAHLRYVVLLDVGPLWALEAVVMNVFASRQLRSETSVQANAAEIGRPFRPPLLRLRNDVHPQNISLEATDLPVALKFNLKRMSSRFLGGHYQHEVLIDLCGSQVRQTLFIFGNGKSGKGVTERLYVAISASIESTPVIPQPQRNYYQDLTSVLRRDPFQQL</sequence>
<protein>
    <submittedName>
        <fullName evidence="1">Uncharacterized protein</fullName>
    </submittedName>
</protein>
<reference evidence="1" key="1">
    <citation type="journal article" date="2020" name="Stud. Mycol.">
        <title>101 Dothideomycetes genomes: a test case for predicting lifestyles and emergence of pathogens.</title>
        <authorList>
            <person name="Haridas S."/>
            <person name="Albert R."/>
            <person name="Binder M."/>
            <person name="Bloem J."/>
            <person name="Labutti K."/>
            <person name="Salamov A."/>
            <person name="Andreopoulos B."/>
            <person name="Baker S."/>
            <person name="Barry K."/>
            <person name="Bills G."/>
            <person name="Bluhm B."/>
            <person name="Cannon C."/>
            <person name="Castanera R."/>
            <person name="Culley D."/>
            <person name="Daum C."/>
            <person name="Ezra D."/>
            <person name="Gonzalez J."/>
            <person name="Henrissat B."/>
            <person name="Kuo A."/>
            <person name="Liang C."/>
            <person name="Lipzen A."/>
            <person name="Lutzoni F."/>
            <person name="Magnuson J."/>
            <person name="Mondo S."/>
            <person name="Nolan M."/>
            <person name="Ohm R."/>
            <person name="Pangilinan J."/>
            <person name="Park H.-J."/>
            <person name="Ramirez L."/>
            <person name="Alfaro M."/>
            <person name="Sun H."/>
            <person name="Tritt A."/>
            <person name="Yoshinaga Y."/>
            <person name="Zwiers L.-H."/>
            <person name="Turgeon B."/>
            <person name="Goodwin S."/>
            <person name="Spatafora J."/>
            <person name="Crous P."/>
            <person name="Grigoriev I."/>
        </authorList>
    </citation>
    <scope>NUCLEOTIDE SEQUENCE</scope>
    <source>
        <strain evidence="1">CBS 627.86</strain>
    </source>
</reference>
<gene>
    <name evidence="1" type="ORF">BDV96DRAFT_608021</name>
</gene>
<evidence type="ECO:0000313" key="1">
    <source>
        <dbReference type="EMBL" id="KAF2105730.1"/>
    </source>
</evidence>
<keyword evidence="2" id="KW-1185">Reference proteome</keyword>
<dbReference type="EMBL" id="ML977373">
    <property type="protein sequence ID" value="KAF2105730.1"/>
    <property type="molecule type" value="Genomic_DNA"/>
</dbReference>
<accession>A0A6A5YFP2</accession>